<evidence type="ECO:0000313" key="2">
    <source>
        <dbReference type="EMBL" id="HCY81302.1"/>
    </source>
</evidence>
<dbReference type="EMBL" id="DPRK01000112">
    <property type="protein sequence ID" value="HCY81302.1"/>
    <property type="molecule type" value="Genomic_DNA"/>
</dbReference>
<sequence>MNKFLVFILALSVNFSFSQASSDVSANSLTNASRMLSNNGLWISSAPKSTKLKGTPYLFESWNNDDAVIFMQDKAYRLKSLNYNIQLERFEAKFSEDSVFAFNPKNIKKVVIEGRTFKRYLDPEFQRNSFFEELAATKSISILRKHEIEIVEASFNPMTQQKVSDDQMVHKEKYYYTKDGETLKETKLKKSAVLKLIDADKKDVIKQYAKNNNLSFKDINDLKNILKHYNTL</sequence>
<protein>
    <submittedName>
        <fullName evidence="2">Uncharacterized protein</fullName>
    </submittedName>
</protein>
<comment type="caution">
    <text evidence="2">The sequence shown here is derived from an EMBL/GenBank/DDBJ whole genome shotgun (WGS) entry which is preliminary data.</text>
</comment>
<gene>
    <name evidence="2" type="ORF">DHV22_06730</name>
</gene>
<feature type="signal peptide" evidence="1">
    <location>
        <begin position="1"/>
        <end position="20"/>
    </location>
</feature>
<proteinExistence type="predicted"/>
<organism evidence="2 3">
    <name type="scientific">Xanthomarina gelatinilytica</name>
    <dbReference type="NCBI Taxonomy" id="1137281"/>
    <lineage>
        <taxon>Bacteria</taxon>
        <taxon>Pseudomonadati</taxon>
        <taxon>Bacteroidota</taxon>
        <taxon>Flavobacteriia</taxon>
        <taxon>Flavobacteriales</taxon>
        <taxon>Flavobacteriaceae</taxon>
        <taxon>Xanthomarina</taxon>
    </lineage>
</organism>
<reference evidence="2 3" key="1">
    <citation type="journal article" date="2018" name="Nat. Biotechnol.">
        <title>A standardized bacterial taxonomy based on genome phylogeny substantially revises the tree of life.</title>
        <authorList>
            <person name="Parks D.H."/>
            <person name="Chuvochina M."/>
            <person name="Waite D.W."/>
            <person name="Rinke C."/>
            <person name="Skarshewski A."/>
            <person name="Chaumeil P.A."/>
            <person name="Hugenholtz P."/>
        </authorList>
    </citation>
    <scope>NUCLEOTIDE SEQUENCE [LARGE SCALE GENOMIC DNA]</scope>
    <source>
        <strain evidence="2">UBA10227</strain>
    </source>
</reference>
<dbReference type="RefSeq" id="WP_417855361.1">
    <property type="nucleotide sequence ID" value="NZ_JBLWXD010000021.1"/>
</dbReference>
<evidence type="ECO:0000313" key="3">
    <source>
        <dbReference type="Proteomes" id="UP000263268"/>
    </source>
</evidence>
<dbReference type="Proteomes" id="UP000263268">
    <property type="component" value="Unassembled WGS sequence"/>
</dbReference>
<feature type="chain" id="PRO_5017666792" evidence="1">
    <location>
        <begin position="21"/>
        <end position="232"/>
    </location>
</feature>
<name>A0A3D6BPY1_9FLAO</name>
<accession>A0A3D6BPY1</accession>
<keyword evidence="1" id="KW-0732">Signal</keyword>
<evidence type="ECO:0000256" key="1">
    <source>
        <dbReference type="SAM" id="SignalP"/>
    </source>
</evidence>
<dbReference type="AlphaFoldDB" id="A0A3D6BPY1"/>